<dbReference type="RefSeq" id="WP_137641275.1">
    <property type="nucleotide sequence ID" value="NZ_BJDK01000047.1"/>
</dbReference>
<feature type="transmembrane region" description="Helical" evidence="1">
    <location>
        <begin position="6"/>
        <end position="23"/>
    </location>
</feature>
<evidence type="ECO:0000256" key="1">
    <source>
        <dbReference type="SAM" id="Phobius"/>
    </source>
</evidence>
<feature type="transmembrane region" description="Helical" evidence="1">
    <location>
        <begin position="30"/>
        <end position="52"/>
    </location>
</feature>
<organism evidence="2 3">
    <name type="scientific">Lactiplantibacillus dongliensis</name>
    <dbReference type="NCBI Taxonomy" id="2559919"/>
    <lineage>
        <taxon>Bacteria</taxon>
        <taxon>Bacillati</taxon>
        <taxon>Bacillota</taxon>
        <taxon>Bacilli</taxon>
        <taxon>Lactobacillales</taxon>
        <taxon>Lactobacillaceae</taxon>
        <taxon>Lactiplantibacillus</taxon>
    </lineage>
</organism>
<keyword evidence="1" id="KW-0812">Transmembrane</keyword>
<proteinExistence type="predicted"/>
<keyword evidence="3" id="KW-1185">Reference proteome</keyword>
<dbReference type="EMBL" id="JBHSSD010000028">
    <property type="protein sequence ID" value="MFC6164255.1"/>
    <property type="molecule type" value="Genomic_DNA"/>
</dbReference>
<gene>
    <name evidence="2" type="ORF">ACFP3T_06170</name>
</gene>
<name>A0ABW1R4B1_9LACO</name>
<reference evidence="3" key="1">
    <citation type="journal article" date="2019" name="Int. J. Syst. Evol. Microbiol.">
        <title>The Global Catalogue of Microorganisms (GCM) 10K type strain sequencing project: providing services to taxonomists for standard genome sequencing and annotation.</title>
        <authorList>
            <consortium name="The Broad Institute Genomics Platform"/>
            <consortium name="The Broad Institute Genome Sequencing Center for Infectious Disease"/>
            <person name="Wu L."/>
            <person name="Ma J."/>
        </authorList>
    </citation>
    <scope>NUCLEOTIDE SEQUENCE [LARGE SCALE GENOMIC DNA]</scope>
    <source>
        <strain evidence="3">CCM 8932</strain>
    </source>
</reference>
<protein>
    <submittedName>
        <fullName evidence="2">Uncharacterized protein</fullName>
    </submittedName>
</protein>
<sequence>MASSKFSAIFFLILYAVLLFLVFTMHNMAAMYLMAIGMFLEACEGVYCNFFHKN</sequence>
<keyword evidence="1" id="KW-1133">Transmembrane helix</keyword>
<dbReference type="Proteomes" id="UP001596253">
    <property type="component" value="Unassembled WGS sequence"/>
</dbReference>
<comment type="caution">
    <text evidence="2">The sequence shown here is derived from an EMBL/GenBank/DDBJ whole genome shotgun (WGS) entry which is preliminary data.</text>
</comment>
<keyword evidence="1" id="KW-0472">Membrane</keyword>
<evidence type="ECO:0000313" key="2">
    <source>
        <dbReference type="EMBL" id="MFC6164255.1"/>
    </source>
</evidence>
<accession>A0ABW1R4B1</accession>
<evidence type="ECO:0000313" key="3">
    <source>
        <dbReference type="Proteomes" id="UP001596253"/>
    </source>
</evidence>